<name>A0AA35RSA7_GEOBA</name>
<dbReference type="AlphaFoldDB" id="A0AA35RSA7"/>
<organism evidence="1 2">
    <name type="scientific">Geodia barretti</name>
    <name type="common">Barrett's horny sponge</name>
    <dbReference type="NCBI Taxonomy" id="519541"/>
    <lineage>
        <taxon>Eukaryota</taxon>
        <taxon>Metazoa</taxon>
        <taxon>Porifera</taxon>
        <taxon>Demospongiae</taxon>
        <taxon>Heteroscleromorpha</taxon>
        <taxon>Tetractinellida</taxon>
        <taxon>Astrophorina</taxon>
        <taxon>Geodiidae</taxon>
        <taxon>Geodia</taxon>
    </lineage>
</organism>
<keyword evidence="2" id="KW-1185">Reference proteome</keyword>
<sequence>MFFSIATCLEEAAEDLATVRKRWTYLSSYQ</sequence>
<gene>
    <name evidence="1" type="ORF">GBAR_LOCUS10292</name>
</gene>
<reference evidence="1" key="1">
    <citation type="submission" date="2023-03" db="EMBL/GenBank/DDBJ databases">
        <authorList>
            <person name="Steffen K."/>
            <person name="Cardenas P."/>
        </authorList>
    </citation>
    <scope>NUCLEOTIDE SEQUENCE</scope>
</reference>
<dbReference type="EMBL" id="CASHTH010001566">
    <property type="protein sequence ID" value="CAI8016800.1"/>
    <property type="molecule type" value="Genomic_DNA"/>
</dbReference>
<dbReference type="Proteomes" id="UP001174909">
    <property type="component" value="Unassembled WGS sequence"/>
</dbReference>
<evidence type="ECO:0000313" key="1">
    <source>
        <dbReference type="EMBL" id="CAI8016800.1"/>
    </source>
</evidence>
<comment type="caution">
    <text evidence="1">The sequence shown here is derived from an EMBL/GenBank/DDBJ whole genome shotgun (WGS) entry which is preliminary data.</text>
</comment>
<evidence type="ECO:0000313" key="2">
    <source>
        <dbReference type="Proteomes" id="UP001174909"/>
    </source>
</evidence>
<accession>A0AA35RSA7</accession>
<proteinExistence type="predicted"/>
<protein>
    <submittedName>
        <fullName evidence="1">Uncharacterized protein</fullName>
    </submittedName>
</protein>